<dbReference type="AlphaFoldDB" id="A0A1D7QL25"/>
<protein>
    <submittedName>
        <fullName evidence="3">Histidine kinase</fullName>
    </submittedName>
</protein>
<dbReference type="InterPro" id="IPR050640">
    <property type="entry name" value="Bact_2-comp_sensor_kinase"/>
</dbReference>
<dbReference type="InterPro" id="IPR010559">
    <property type="entry name" value="Sig_transdc_His_kin_internal"/>
</dbReference>
<keyword evidence="3" id="KW-0418">Kinase</keyword>
<feature type="transmembrane region" description="Helical" evidence="1">
    <location>
        <begin position="73"/>
        <end position="94"/>
    </location>
</feature>
<name>A0A1D7QL25_9SPHI</name>
<feature type="domain" description="Signal transduction histidine kinase internal region" evidence="2">
    <location>
        <begin position="151"/>
        <end position="228"/>
    </location>
</feature>
<dbReference type="Gene3D" id="3.30.565.10">
    <property type="entry name" value="Histidine kinase-like ATPase, C-terminal domain"/>
    <property type="match status" value="1"/>
</dbReference>
<dbReference type="PANTHER" id="PTHR34220:SF7">
    <property type="entry name" value="SENSOR HISTIDINE KINASE YPDA"/>
    <property type="match status" value="1"/>
</dbReference>
<feature type="transmembrane region" description="Helical" evidence="1">
    <location>
        <begin position="106"/>
        <end position="130"/>
    </location>
</feature>
<reference evidence="3 4" key="1">
    <citation type="submission" date="2016-08" db="EMBL/GenBank/DDBJ databases">
        <authorList>
            <person name="Seilhamer J.J."/>
        </authorList>
    </citation>
    <scope>NUCLEOTIDE SEQUENCE [LARGE SCALE GENOMIC DNA]</scope>
    <source>
        <strain evidence="3 4">DX4</strain>
    </source>
</reference>
<dbReference type="RefSeq" id="WP_069381013.1">
    <property type="nucleotide sequence ID" value="NZ_CP017141.1"/>
</dbReference>
<dbReference type="EMBL" id="CP017141">
    <property type="protein sequence ID" value="AOM79350.1"/>
    <property type="molecule type" value="Genomic_DNA"/>
</dbReference>
<keyword evidence="3" id="KW-0808">Transferase</keyword>
<dbReference type="SUPFAM" id="SSF55874">
    <property type="entry name" value="ATPase domain of HSP90 chaperone/DNA topoisomerase II/histidine kinase"/>
    <property type="match status" value="1"/>
</dbReference>
<dbReference type="GO" id="GO:0000155">
    <property type="term" value="F:phosphorelay sensor kinase activity"/>
    <property type="evidence" value="ECO:0007669"/>
    <property type="project" value="InterPro"/>
</dbReference>
<dbReference type="InterPro" id="IPR036890">
    <property type="entry name" value="HATPase_C_sf"/>
</dbReference>
<dbReference type="PANTHER" id="PTHR34220">
    <property type="entry name" value="SENSOR HISTIDINE KINASE YPDA"/>
    <property type="match status" value="1"/>
</dbReference>
<sequence length="342" mass="40047">MAEKRKWYQSRYIQEAGFFIAMFILTMLHEWIQIDTLAGFIKGLAFFLVLYLQAKVHRYFVFPLYLQKRFSSYAVVTILSTLAGATLLYTLNYYLIEPDFYHRGSIWFWILYHFVICLISTITIMSLFLIRQFAIELKQRSQDQLMMSEMNIKFLHAQLNPHFFFNMFNNLYGVSLTAPERTPQLILKLSNLMRYQLENGNKPLVSIAEEIQFIADYIVMEKERIGKRCEISFSFPSDQAALSRFRIAPLILITLIENAFKHSLTITRKWSVKINIEISTESLVVCVTNSLPDESLTDSSTGIGLGNIRQRLELLYKDGYQFVTTENEMEYKTILSIQLNRL</sequence>
<keyword evidence="1" id="KW-0812">Transmembrane</keyword>
<dbReference type="Proteomes" id="UP000094313">
    <property type="component" value="Chromosome"/>
</dbReference>
<keyword evidence="1" id="KW-0472">Membrane</keyword>
<dbReference type="OrthoDB" id="9792992at2"/>
<evidence type="ECO:0000259" key="2">
    <source>
        <dbReference type="Pfam" id="PF06580"/>
    </source>
</evidence>
<proteinExistence type="predicted"/>
<evidence type="ECO:0000313" key="4">
    <source>
        <dbReference type="Proteomes" id="UP000094313"/>
    </source>
</evidence>
<keyword evidence="1" id="KW-1133">Transmembrane helix</keyword>
<organism evidence="3 4">
    <name type="scientific">Pedobacter steynii</name>
    <dbReference type="NCBI Taxonomy" id="430522"/>
    <lineage>
        <taxon>Bacteria</taxon>
        <taxon>Pseudomonadati</taxon>
        <taxon>Bacteroidota</taxon>
        <taxon>Sphingobacteriia</taxon>
        <taxon>Sphingobacteriales</taxon>
        <taxon>Sphingobacteriaceae</taxon>
        <taxon>Pedobacter</taxon>
    </lineage>
</organism>
<dbReference type="Pfam" id="PF06580">
    <property type="entry name" value="His_kinase"/>
    <property type="match status" value="1"/>
</dbReference>
<keyword evidence="4" id="KW-1185">Reference proteome</keyword>
<feature type="transmembrane region" description="Helical" evidence="1">
    <location>
        <begin position="12"/>
        <end position="28"/>
    </location>
</feature>
<dbReference type="GO" id="GO:0016020">
    <property type="term" value="C:membrane"/>
    <property type="evidence" value="ECO:0007669"/>
    <property type="project" value="InterPro"/>
</dbReference>
<evidence type="ECO:0000313" key="3">
    <source>
        <dbReference type="EMBL" id="AOM79350.1"/>
    </source>
</evidence>
<dbReference type="KEGG" id="psty:BFS30_20560"/>
<evidence type="ECO:0000256" key="1">
    <source>
        <dbReference type="SAM" id="Phobius"/>
    </source>
</evidence>
<accession>A0A1D7QL25</accession>
<gene>
    <name evidence="3" type="ORF">BFS30_20560</name>
</gene>